<dbReference type="InterPro" id="IPR002401">
    <property type="entry name" value="Cyt_P450_E_grp-I"/>
</dbReference>
<keyword evidence="4 8" id="KW-0560">Oxidoreductase</keyword>
<feature type="transmembrane region" description="Helical" evidence="9">
    <location>
        <begin position="12"/>
        <end position="30"/>
    </location>
</feature>
<protein>
    <submittedName>
        <fullName evidence="11">Dimethylnonatriene synthase</fullName>
    </submittedName>
</protein>
<evidence type="ECO:0000256" key="1">
    <source>
        <dbReference type="ARBA" id="ARBA00010617"/>
    </source>
</evidence>
<sequence length="530" mass="60029">MDLDTTTYCVQTFAAILALLILYFTIRSIRSHNNSGSKKRNIKTKVPEIPGGLPIIGHLHLLNDKIPYFRTFSAMAEKYGSIFALRLGCHPTIMVSSAEIAKECLTTKDRVFASRPDTAAGRFLGYDNAVFGLAPYGQYWREIRKIATLELLSSSRLEKLKHIRHREIYTLVKDLFSFCNCHGNSNKLVSVNISDLIEHMTFNINVQMIAGKRFSDEAIKEEDSEGWRLRKAIRDATYLSGVFVVADAIPWLGWFDFQGYVGFMKRTAKELDSILHRWMVEHIEKRGEFENDFLDVIISAFEENDEIYGHKRDTVIKATALMLVLTGSGSTAITLTWALSLLLNHPNAMKAAKEELDTIVGKHKWVQESDIKDLKYLQAIVKETLRLYPPAPLTGIREATEDCSLNGYYISKGTRLFINLWKLHRDPKTWSNPNAFEPERFLNACSGIDFRGQDFEFIPFSSGRRSCPGMTFGMQVVHLTLARLIQGFDMSTKSGAEVDMSEGLGVALPKKHALDIVLKPRLPLELYEGL</sequence>
<dbReference type="InterPro" id="IPR050651">
    <property type="entry name" value="Plant_Cytochrome_P450_Monoox"/>
</dbReference>
<organism evidence="10 11">
    <name type="scientific">Arachis duranensis</name>
    <name type="common">Wild peanut</name>
    <dbReference type="NCBI Taxonomy" id="130453"/>
    <lineage>
        <taxon>Eukaryota</taxon>
        <taxon>Viridiplantae</taxon>
        <taxon>Streptophyta</taxon>
        <taxon>Embryophyta</taxon>
        <taxon>Tracheophyta</taxon>
        <taxon>Spermatophyta</taxon>
        <taxon>Magnoliopsida</taxon>
        <taxon>eudicotyledons</taxon>
        <taxon>Gunneridae</taxon>
        <taxon>Pentapetalae</taxon>
        <taxon>rosids</taxon>
        <taxon>fabids</taxon>
        <taxon>Fabales</taxon>
        <taxon>Fabaceae</taxon>
        <taxon>Papilionoideae</taxon>
        <taxon>50 kb inversion clade</taxon>
        <taxon>dalbergioids sensu lato</taxon>
        <taxon>Dalbergieae</taxon>
        <taxon>Pterocarpus clade</taxon>
        <taxon>Arachis</taxon>
    </lineage>
</organism>
<dbReference type="PROSITE" id="PS00086">
    <property type="entry name" value="CYTOCHROME_P450"/>
    <property type="match status" value="1"/>
</dbReference>
<feature type="transmembrane region" description="Helical" evidence="9">
    <location>
        <begin position="236"/>
        <end position="255"/>
    </location>
</feature>
<evidence type="ECO:0000256" key="7">
    <source>
        <dbReference type="PIRSR" id="PIRSR602401-1"/>
    </source>
</evidence>
<evidence type="ECO:0000256" key="9">
    <source>
        <dbReference type="SAM" id="Phobius"/>
    </source>
</evidence>
<evidence type="ECO:0000256" key="8">
    <source>
        <dbReference type="RuleBase" id="RU000461"/>
    </source>
</evidence>
<dbReference type="RefSeq" id="XP_015939090.2">
    <property type="nucleotide sequence ID" value="XM_016083604.3"/>
</dbReference>
<dbReference type="PRINTS" id="PR00463">
    <property type="entry name" value="EP450I"/>
</dbReference>
<dbReference type="PANTHER" id="PTHR47947:SF25">
    <property type="entry name" value="DIMETHYLNONATRIENE SYNTHASE"/>
    <property type="match status" value="1"/>
</dbReference>
<dbReference type="PANTHER" id="PTHR47947">
    <property type="entry name" value="CYTOCHROME P450 82C3-RELATED"/>
    <property type="match status" value="1"/>
</dbReference>
<dbReference type="FunFam" id="1.10.630.10:FF:000026">
    <property type="entry name" value="Cytochrome P450 82C4"/>
    <property type="match status" value="1"/>
</dbReference>
<keyword evidence="9" id="KW-0812">Transmembrane</keyword>
<dbReference type="GO" id="GO:0046246">
    <property type="term" value="P:terpene biosynthetic process"/>
    <property type="evidence" value="ECO:0007669"/>
    <property type="project" value="TreeGrafter"/>
</dbReference>
<dbReference type="AlphaFoldDB" id="A0A6P4C4N0"/>
<keyword evidence="10" id="KW-1185">Reference proteome</keyword>
<evidence type="ECO:0000313" key="10">
    <source>
        <dbReference type="Proteomes" id="UP000515211"/>
    </source>
</evidence>
<gene>
    <name evidence="11" type="primary">LOC107464663</name>
</gene>
<reference evidence="10" key="2">
    <citation type="journal article" date="2016" name="Nat. Genet.">
        <title>The genome sequences of Arachis duranensis and Arachis ipaensis, the diploid ancestors of cultivated peanut.</title>
        <authorList>
            <person name="Bertioli D.J."/>
            <person name="Cannon S.B."/>
            <person name="Froenicke L."/>
            <person name="Huang G."/>
            <person name="Farmer A.D."/>
            <person name="Cannon E.K."/>
            <person name="Liu X."/>
            <person name="Gao D."/>
            <person name="Clevenger J."/>
            <person name="Dash S."/>
            <person name="Ren L."/>
            <person name="Moretzsohn M.C."/>
            <person name="Shirasawa K."/>
            <person name="Huang W."/>
            <person name="Vidigal B."/>
            <person name="Abernathy B."/>
            <person name="Chu Y."/>
            <person name="Niederhuth C.E."/>
            <person name="Umale P."/>
            <person name="Araujo A.C."/>
            <person name="Kozik A."/>
            <person name="Kim K.D."/>
            <person name="Burow M.D."/>
            <person name="Varshney R.K."/>
            <person name="Wang X."/>
            <person name="Zhang X."/>
            <person name="Barkley N."/>
            <person name="Guimaraes P.M."/>
            <person name="Isobe S."/>
            <person name="Guo B."/>
            <person name="Liao B."/>
            <person name="Stalker H.T."/>
            <person name="Schmitz R.J."/>
            <person name="Scheffler B.E."/>
            <person name="Leal-Bertioli S.C."/>
            <person name="Xun X."/>
            <person name="Jackson S.A."/>
            <person name="Michelmore R."/>
            <person name="Ozias-Akins P."/>
        </authorList>
    </citation>
    <scope>NUCLEOTIDE SEQUENCE [LARGE SCALE GENOMIC DNA]</scope>
    <source>
        <strain evidence="10">cv. V14167</strain>
    </source>
</reference>
<feature type="transmembrane region" description="Helical" evidence="9">
    <location>
        <begin position="320"/>
        <end position="343"/>
    </location>
</feature>
<keyword evidence="9" id="KW-0472">Membrane</keyword>
<dbReference type="KEGG" id="adu:107464663"/>
<reference evidence="11" key="3">
    <citation type="submission" date="2025-08" db="UniProtKB">
        <authorList>
            <consortium name="RefSeq"/>
        </authorList>
    </citation>
    <scope>IDENTIFICATION</scope>
</reference>
<dbReference type="GO" id="GO:0020037">
    <property type="term" value="F:heme binding"/>
    <property type="evidence" value="ECO:0007669"/>
    <property type="project" value="InterPro"/>
</dbReference>
<keyword evidence="2 7" id="KW-0349">Heme</keyword>
<dbReference type="GeneID" id="107464663"/>
<reference evidence="11" key="1">
    <citation type="journal article" date="2014" name="PLoS ONE">
        <title>Comparisons of De Novo Transcriptome Assemblers in Diploid and Polyploid Species Using Peanut (Arachis spp.) RNA-Seq Data.</title>
        <authorList>
            <person name="Chopra R."/>
            <person name="Burow G."/>
            <person name="Farmer A."/>
            <person name="Mudge J."/>
            <person name="Simpson C.E."/>
            <person name="Burow M.D."/>
        </authorList>
    </citation>
    <scope>NUCLEOTIDE SEQUENCE</scope>
</reference>
<keyword evidence="6 8" id="KW-0503">Monooxygenase</keyword>
<evidence type="ECO:0000256" key="5">
    <source>
        <dbReference type="ARBA" id="ARBA00023004"/>
    </source>
</evidence>
<keyword evidence="9" id="KW-1133">Transmembrane helix</keyword>
<dbReference type="GO" id="GO:0004497">
    <property type="term" value="F:monooxygenase activity"/>
    <property type="evidence" value="ECO:0007669"/>
    <property type="project" value="UniProtKB-KW"/>
</dbReference>
<dbReference type="GO" id="GO:0005506">
    <property type="term" value="F:iron ion binding"/>
    <property type="evidence" value="ECO:0007669"/>
    <property type="project" value="InterPro"/>
</dbReference>
<comment type="similarity">
    <text evidence="1 8">Belongs to the cytochrome P450 family.</text>
</comment>
<dbReference type="Gene3D" id="1.10.630.10">
    <property type="entry name" value="Cytochrome P450"/>
    <property type="match status" value="1"/>
</dbReference>
<evidence type="ECO:0000256" key="4">
    <source>
        <dbReference type="ARBA" id="ARBA00023002"/>
    </source>
</evidence>
<evidence type="ECO:0000256" key="6">
    <source>
        <dbReference type="ARBA" id="ARBA00023033"/>
    </source>
</evidence>
<dbReference type="InterPro" id="IPR017972">
    <property type="entry name" value="Cyt_P450_CS"/>
</dbReference>
<keyword evidence="3 7" id="KW-0479">Metal-binding</keyword>
<dbReference type="GO" id="GO:0016705">
    <property type="term" value="F:oxidoreductase activity, acting on paired donors, with incorporation or reduction of molecular oxygen"/>
    <property type="evidence" value="ECO:0007669"/>
    <property type="project" value="InterPro"/>
</dbReference>
<dbReference type="InterPro" id="IPR036396">
    <property type="entry name" value="Cyt_P450_sf"/>
</dbReference>
<evidence type="ECO:0000313" key="11">
    <source>
        <dbReference type="RefSeq" id="XP_015939090.2"/>
    </source>
</evidence>
<dbReference type="SUPFAM" id="SSF48264">
    <property type="entry name" value="Cytochrome P450"/>
    <property type="match status" value="1"/>
</dbReference>
<dbReference type="CDD" id="cd20654">
    <property type="entry name" value="CYP82"/>
    <property type="match status" value="1"/>
</dbReference>
<dbReference type="PRINTS" id="PR00385">
    <property type="entry name" value="P450"/>
</dbReference>
<keyword evidence="5 7" id="KW-0408">Iron</keyword>
<evidence type="ECO:0000256" key="3">
    <source>
        <dbReference type="ARBA" id="ARBA00022723"/>
    </source>
</evidence>
<dbReference type="InterPro" id="IPR001128">
    <property type="entry name" value="Cyt_P450"/>
</dbReference>
<dbReference type="Pfam" id="PF00067">
    <property type="entry name" value="p450"/>
    <property type="match status" value="1"/>
</dbReference>
<comment type="cofactor">
    <cofactor evidence="7">
        <name>heme</name>
        <dbReference type="ChEBI" id="CHEBI:30413"/>
    </cofactor>
</comment>
<name>A0A6P4C4N0_ARADU</name>
<proteinExistence type="inferred from homology"/>
<dbReference type="Proteomes" id="UP000515211">
    <property type="component" value="Chromosome 9"/>
</dbReference>
<evidence type="ECO:0000256" key="2">
    <source>
        <dbReference type="ARBA" id="ARBA00022617"/>
    </source>
</evidence>
<feature type="binding site" description="axial binding residue" evidence="7">
    <location>
        <position position="467"/>
    </location>
    <ligand>
        <name>heme</name>
        <dbReference type="ChEBI" id="CHEBI:30413"/>
    </ligand>
    <ligandPart>
        <name>Fe</name>
        <dbReference type="ChEBI" id="CHEBI:18248"/>
    </ligandPart>
</feature>
<accession>A0A6P4C4N0</accession>